<evidence type="ECO:0000313" key="1">
    <source>
        <dbReference type="EMBL" id="MCD9645163.1"/>
    </source>
</evidence>
<dbReference type="EMBL" id="JACEIK010004351">
    <property type="protein sequence ID" value="MCD9645163.1"/>
    <property type="molecule type" value="Genomic_DNA"/>
</dbReference>
<proteinExistence type="predicted"/>
<evidence type="ECO:0000313" key="2">
    <source>
        <dbReference type="Proteomes" id="UP000823775"/>
    </source>
</evidence>
<dbReference type="Proteomes" id="UP000823775">
    <property type="component" value="Unassembled WGS sequence"/>
</dbReference>
<protein>
    <submittedName>
        <fullName evidence="1">Uncharacterized protein</fullName>
    </submittedName>
</protein>
<comment type="caution">
    <text evidence="1">The sequence shown here is derived from an EMBL/GenBank/DDBJ whole genome shotgun (WGS) entry which is preliminary data.</text>
</comment>
<keyword evidence="2" id="KW-1185">Reference proteome</keyword>
<organism evidence="1 2">
    <name type="scientific">Datura stramonium</name>
    <name type="common">Jimsonweed</name>
    <name type="synonym">Common thornapple</name>
    <dbReference type="NCBI Taxonomy" id="4076"/>
    <lineage>
        <taxon>Eukaryota</taxon>
        <taxon>Viridiplantae</taxon>
        <taxon>Streptophyta</taxon>
        <taxon>Embryophyta</taxon>
        <taxon>Tracheophyta</taxon>
        <taxon>Spermatophyta</taxon>
        <taxon>Magnoliopsida</taxon>
        <taxon>eudicotyledons</taxon>
        <taxon>Gunneridae</taxon>
        <taxon>Pentapetalae</taxon>
        <taxon>asterids</taxon>
        <taxon>lamiids</taxon>
        <taxon>Solanales</taxon>
        <taxon>Solanaceae</taxon>
        <taxon>Solanoideae</taxon>
        <taxon>Datureae</taxon>
        <taxon>Datura</taxon>
    </lineage>
</organism>
<dbReference type="InterPro" id="IPR053293">
    <property type="entry name" value="OCM_Kinase"/>
</dbReference>
<gene>
    <name evidence="1" type="ORF">HAX54_033885</name>
</gene>
<dbReference type="PANTHER" id="PTHR47209">
    <property type="entry name" value="OS06G0639500 PROTEIN"/>
    <property type="match status" value="1"/>
</dbReference>
<accession>A0ABS8VD19</accession>
<reference evidence="1 2" key="1">
    <citation type="journal article" date="2021" name="BMC Genomics">
        <title>Datura genome reveals duplications of psychoactive alkaloid biosynthetic genes and high mutation rate following tissue culture.</title>
        <authorList>
            <person name="Rajewski A."/>
            <person name="Carter-House D."/>
            <person name="Stajich J."/>
            <person name="Litt A."/>
        </authorList>
    </citation>
    <scope>NUCLEOTIDE SEQUENCE [LARGE SCALE GENOMIC DNA]</scope>
    <source>
        <strain evidence="1">AR-01</strain>
    </source>
</reference>
<sequence length="144" mass="16268">MNILVQNLKPTIFLLKEHAKVFLGDIGIPYHRLGVERSKSNLELSLGTPNYIALEQWEPKVRGPITLVINQEKSQLLGGLPTAIENVPNGRFEYDLLLGGLPTAIENVPNGRFEYDLCNRPLMVYIFQEFERLLTLPPSLLLLS</sequence>
<name>A0ABS8VD19_DATST</name>
<dbReference type="PANTHER" id="PTHR47209:SF10">
    <property type="entry name" value="E3 UBIQUITIN-PROTEIN LIGASE KEG-LIKE"/>
    <property type="match status" value="1"/>
</dbReference>